<dbReference type="AlphaFoldDB" id="W4LI25"/>
<organism evidence="1 2">
    <name type="scientific">Entotheonella factor</name>
    <dbReference type="NCBI Taxonomy" id="1429438"/>
    <lineage>
        <taxon>Bacteria</taxon>
        <taxon>Pseudomonadati</taxon>
        <taxon>Nitrospinota/Tectimicrobiota group</taxon>
        <taxon>Candidatus Tectimicrobiota</taxon>
        <taxon>Candidatus Entotheonellia</taxon>
        <taxon>Candidatus Entotheonellales</taxon>
        <taxon>Candidatus Entotheonellaceae</taxon>
        <taxon>Candidatus Entotheonella</taxon>
    </lineage>
</organism>
<comment type="caution">
    <text evidence="1">The sequence shown here is derived from an EMBL/GenBank/DDBJ whole genome shotgun (WGS) entry which is preliminary data.</text>
</comment>
<evidence type="ECO:0000313" key="1">
    <source>
        <dbReference type="EMBL" id="ETW97763.1"/>
    </source>
</evidence>
<protein>
    <submittedName>
        <fullName evidence="1">Uncharacterized protein</fullName>
    </submittedName>
</protein>
<name>W4LI25_ENTF1</name>
<gene>
    <name evidence="1" type="ORF">ETSY1_21405</name>
</gene>
<proteinExistence type="predicted"/>
<evidence type="ECO:0000313" key="2">
    <source>
        <dbReference type="Proteomes" id="UP000019141"/>
    </source>
</evidence>
<reference evidence="1 2" key="1">
    <citation type="journal article" date="2014" name="Nature">
        <title>An environmental bacterial taxon with a large and distinct metabolic repertoire.</title>
        <authorList>
            <person name="Wilson M.C."/>
            <person name="Mori T."/>
            <person name="Ruckert C."/>
            <person name="Uria A.R."/>
            <person name="Helf M.J."/>
            <person name="Takada K."/>
            <person name="Gernert C."/>
            <person name="Steffens U.A."/>
            <person name="Heycke N."/>
            <person name="Schmitt S."/>
            <person name="Rinke C."/>
            <person name="Helfrich E.J."/>
            <person name="Brachmann A.O."/>
            <person name="Gurgui C."/>
            <person name="Wakimoto T."/>
            <person name="Kracht M."/>
            <person name="Crusemann M."/>
            <person name="Hentschel U."/>
            <person name="Abe I."/>
            <person name="Matsunaga S."/>
            <person name="Kalinowski J."/>
            <person name="Takeyama H."/>
            <person name="Piel J."/>
        </authorList>
    </citation>
    <scope>NUCLEOTIDE SEQUENCE [LARGE SCALE GENOMIC DNA]</scope>
    <source>
        <strain evidence="2">TSY1</strain>
    </source>
</reference>
<sequence>MPLGEAVAHIYERAAYAQQIDYTQPPPPPTLSEADAAWVKTLLGHSASDAPTA</sequence>
<dbReference type="HOGENOM" id="CLU_3059639_0_0_7"/>
<dbReference type="Pfam" id="PF13267">
    <property type="entry name" value="DUF4058"/>
    <property type="match status" value="1"/>
</dbReference>
<accession>W4LI25</accession>
<keyword evidence="2" id="KW-1185">Reference proteome</keyword>
<dbReference type="EMBL" id="AZHW01000623">
    <property type="protein sequence ID" value="ETW97763.1"/>
    <property type="molecule type" value="Genomic_DNA"/>
</dbReference>
<dbReference type="Proteomes" id="UP000019141">
    <property type="component" value="Unassembled WGS sequence"/>
</dbReference>
<dbReference type="InterPro" id="IPR025132">
    <property type="entry name" value="DUF4058"/>
</dbReference>